<dbReference type="PRINTS" id="PR00032">
    <property type="entry name" value="HTHARAC"/>
</dbReference>
<dbReference type="GO" id="GO:0043565">
    <property type="term" value="F:sequence-specific DNA binding"/>
    <property type="evidence" value="ECO:0007669"/>
    <property type="project" value="InterPro"/>
</dbReference>
<dbReference type="SMART" id="SM00342">
    <property type="entry name" value="HTH_ARAC"/>
    <property type="match status" value="1"/>
</dbReference>
<dbReference type="STRING" id="1150112.SAMN04487893_101184"/>
<evidence type="ECO:0000256" key="2">
    <source>
        <dbReference type="ARBA" id="ARBA00023125"/>
    </source>
</evidence>
<dbReference type="Proteomes" id="UP000243887">
    <property type="component" value="Unassembled WGS sequence"/>
</dbReference>
<feature type="transmembrane region" description="Helical" evidence="4">
    <location>
        <begin position="195"/>
        <end position="219"/>
    </location>
</feature>
<feature type="domain" description="HTH araC/xylS-type" evidence="5">
    <location>
        <begin position="264"/>
        <end position="357"/>
    </location>
</feature>
<dbReference type="Gene3D" id="1.10.10.60">
    <property type="entry name" value="Homeodomain-like"/>
    <property type="match status" value="1"/>
</dbReference>
<feature type="transmembrane region" description="Helical" evidence="4">
    <location>
        <begin position="6"/>
        <end position="26"/>
    </location>
</feature>
<keyword evidence="7" id="KW-1185">Reference proteome</keyword>
<dbReference type="OrthoDB" id="9779074at2"/>
<organism evidence="6 7">
    <name type="scientific">Myroides guanonis</name>
    <dbReference type="NCBI Taxonomy" id="1150112"/>
    <lineage>
        <taxon>Bacteria</taxon>
        <taxon>Pseudomonadati</taxon>
        <taxon>Bacteroidota</taxon>
        <taxon>Flavobacteriia</taxon>
        <taxon>Flavobacteriales</taxon>
        <taxon>Flavobacteriaceae</taxon>
        <taxon>Myroides</taxon>
    </lineage>
</organism>
<proteinExistence type="predicted"/>
<evidence type="ECO:0000313" key="7">
    <source>
        <dbReference type="Proteomes" id="UP000243887"/>
    </source>
</evidence>
<feature type="transmembrane region" description="Helical" evidence="4">
    <location>
        <begin position="65"/>
        <end position="84"/>
    </location>
</feature>
<keyword evidence="3" id="KW-0804">Transcription</keyword>
<keyword evidence="4" id="KW-0472">Membrane</keyword>
<evidence type="ECO:0000256" key="3">
    <source>
        <dbReference type="ARBA" id="ARBA00023163"/>
    </source>
</evidence>
<evidence type="ECO:0000256" key="1">
    <source>
        <dbReference type="ARBA" id="ARBA00023015"/>
    </source>
</evidence>
<dbReference type="InterPro" id="IPR009057">
    <property type="entry name" value="Homeodomain-like_sf"/>
</dbReference>
<protein>
    <submittedName>
        <fullName evidence="6">Helix-turn-helix domain-containing protein</fullName>
    </submittedName>
</protein>
<sequence>MNIGEILSFFVLFGVVLSILFGGYWHEKIAYKHKLDSALWWFLFFVLLHVLYIIFSRYILLNDLFIGEAALFNLLYMPFYWHAVCLSQNKPTKVRNVVLSFIPAVLFWTFFFVLKSNQEWTILYYTAFKQALYVFFAFLLMSYGVWGFAILFKKGNNIEDLRFKQLIAISSLIMIVVSILYFINFFENINQHTIVVLNINFFVHLLILVLVLSINRMWFYRYIDEKESRDEKKHLDDQLDKYHKSRIGDSELEKTIIDLDEMEIEVYLDLDLNLEKLSTHLRISKYELSQVFSIGLQTSFAKYVNKKRCEYASQLLLNRRETNDSIESIAYESGFNSNTTFYRAFKENYGVPPSRYN</sequence>
<keyword evidence="2" id="KW-0238">DNA-binding</keyword>
<feature type="transmembrane region" description="Helical" evidence="4">
    <location>
        <begin position="163"/>
        <end position="183"/>
    </location>
</feature>
<feature type="transmembrane region" description="Helical" evidence="4">
    <location>
        <begin position="38"/>
        <end position="59"/>
    </location>
</feature>
<dbReference type="PANTHER" id="PTHR43280:SF34">
    <property type="entry name" value="ARAC-FAMILY TRANSCRIPTIONAL REGULATOR"/>
    <property type="match status" value="1"/>
</dbReference>
<reference evidence="7" key="1">
    <citation type="submission" date="2016-10" db="EMBL/GenBank/DDBJ databases">
        <authorList>
            <person name="Varghese N."/>
            <person name="Submissions S."/>
        </authorList>
    </citation>
    <scope>NUCLEOTIDE SEQUENCE [LARGE SCALE GENOMIC DNA]</scope>
    <source>
        <strain evidence="7">DSM 26542</strain>
    </source>
</reference>
<dbReference type="PANTHER" id="PTHR43280">
    <property type="entry name" value="ARAC-FAMILY TRANSCRIPTIONAL REGULATOR"/>
    <property type="match status" value="1"/>
</dbReference>
<dbReference type="GO" id="GO:0003700">
    <property type="term" value="F:DNA-binding transcription factor activity"/>
    <property type="evidence" value="ECO:0007669"/>
    <property type="project" value="InterPro"/>
</dbReference>
<keyword evidence="4" id="KW-0812">Transmembrane</keyword>
<name>A0A1I3L5B6_9FLAO</name>
<dbReference type="RefSeq" id="WP_090677572.1">
    <property type="nucleotide sequence ID" value="NZ_FORU01000001.1"/>
</dbReference>
<dbReference type="SUPFAM" id="SSF46689">
    <property type="entry name" value="Homeodomain-like"/>
    <property type="match status" value="1"/>
</dbReference>
<evidence type="ECO:0000256" key="4">
    <source>
        <dbReference type="SAM" id="Phobius"/>
    </source>
</evidence>
<keyword evidence="1" id="KW-0805">Transcription regulation</keyword>
<accession>A0A1I3L5B6</accession>
<evidence type="ECO:0000259" key="5">
    <source>
        <dbReference type="PROSITE" id="PS01124"/>
    </source>
</evidence>
<dbReference type="InterPro" id="IPR020449">
    <property type="entry name" value="Tscrpt_reg_AraC-type_HTH"/>
</dbReference>
<dbReference type="EMBL" id="FORU01000001">
    <property type="protein sequence ID" value="SFI79927.1"/>
    <property type="molecule type" value="Genomic_DNA"/>
</dbReference>
<dbReference type="AlphaFoldDB" id="A0A1I3L5B6"/>
<dbReference type="PROSITE" id="PS01124">
    <property type="entry name" value="HTH_ARAC_FAMILY_2"/>
    <property type="match status" value="1"/>
</dbReference>
<keyword evidence="4" id="KW-1133">Transmembrane helix</keyword>
<feature type="transmembrane region" description="Helical" evidence="4">
    <location>
        <begin position="133"/>
        <end position="151"/>
    </location>
</feature>
<dbReference type="InterPro" id="IPR018060">
    <property type="entry name" value="HTH_AraC"/>
</dbReference>
<evidence type="ECO:0000313" key="6">
    <source>
        <dbReference type="EMBL" id="SFI79927.1"/>
    </source>
</evidence>
<feature type="transmembrane region" description="Helical" evidence="4">
    <location>
        <begin position="96"/>
        <end position="113"/>
    </location>
</feature>
<dbReference type="Pfam" id="PF12833">
    <property type="entry name" value="HTH_18"/>
    <property type="match status" value="1"/>
</dbReference>
<gene>
    <name evidence="6" type="ORF">SAMN04487893_101184</name>
</gene>